<dbReference type="AlphaFoldDB" id="A0A0A9G7B7"/>
<reference evidence="1" key="2">
    <citation type="journal article" date="2015" name="Data Brief">
        <title>Shoot transcriptome of the giant reed, Arundo donax.</title>
        <authorList>
            <person name="Barrero R.A."/>
            <person name="Guerrero F.D."/>
            <person name="Moolhuijzen P."/>
            <person name="Goolsby J.A."/>
            <person name="Tidwell J."/>
            <person name="Bellgard S.E."/>
            <person name="Bellgard M.I."/>
        </authorList>
    </citation>
    <scope>NUCLEOTIDE SEQUENCE</scope>
    <source>
        <tissue evidence="1">Shoot tissue taken approximately 20 cm above the soil surface</tissue>
    </source>
</reference>
<sequence>MYIIFLSCFPPDLFVCVVFFG</sequence>
<accession>A0A0A9G7B7</accession>
<organism evidence="1">
    <name type="scientific">Arundo donax</name>
    <name type="common">Giant reed</name>
    <name type="synonym">Donax arundinaceus</name>
    <dbReference type="NCBI Taxonomy" id="35708"/>
    <lineage>
        <taxon>Eukaryota</taxon>
        <taxon>Viridiplantae</taxon>
        <taxon>Streptophyta</taxon>
        <taxon>Embryophyta</taxon>
        <taxon>Tracheophyta</taxon>
        <taxon>Spermatophyta</taxon>
        <taxon>Magnoliopsida</taxon>
        <taxon>Liliopsida</taxon>
        <taxon>Poales</taxon>
        <taxon>Poaceae</taxon>
        <taxon>PACMAD clade</taxon>
        <taxon>Arundinoideae</taxon>
        <taxon>Arundineae</taxon>
        <taxon>Arundo</taxon>
    </lineage>
</organism>
<protein>
    <submittedName>
        <fullName evidence="1">Uncharacterized protein</fullName>
    </submittedName>
</protein>
<name>A0A0A9G7B7_ARUDO</name>
<evidence type="ECO:0000313" key="1">
    <source>
        <dbReference type="EMBL" id="JAE19359.1"/>
    </source>
</evidence>
<reference evidence="1" key="1">
    <citation type="submission" date="2014-09" db="EMBL/GenBank/DDBJ databases">
        <authorList>
            <person name="Magalhaes I.L.F."/>
            <person name="Oliveira U."/>
            <person name="Santos F.R."/>
            <person name="Vidigal T.H.D.A."/>
            <person name="Brescovit A.D."/>
            <person name="Santos A.J."/>
        </authorList>
    </citation>
    <scope>NUCLEOTIDE SEQUENCE</scope>
    <source>
        <tissue evidence="1">Shoot tissue taken approximately 20 cm above the soil surface</tissue>
    </source>
</reference>
<proteinExistence type="predicted"/>
<dbReference type="EMBL" id="GBRH01178537">
    <property type="protein sequence ID" value="JAE19359.1"/>
    <property type="molecule type" value="Transcribed_RNA"/>
</dbReference>